<accession>A0A1D1XTV2</accession>
<dbReference type="GO" id="GO:0009611">
    <property type="term" value="P:response to wounding"/>
    <property type="evidence" value="ECO:0007669"/>
    <property type="project" value="UniProtKB-UniRule"/>
</dbReference>
<comment type="function">
    <text evidence="2">Repressor of jasmonate responses.</text>
</comment>
<keyword evidence="2" id="KW-0539">Nucleus</keyword>
<proteinExistence type="inferred from homology"/>
<evidence type="ECO:0000259" key="4">
    <source>
        <dbReference type="PROSITE" id="PS51320"/>
    </source>
</evidence>
<feature type="compositionally biased region" description="Basic and acidic residues" evidence="3">
    <location>
        <begin position="178"/>
        <end position="187"/>
    </location>
</feature>
<feature type="region of interest" description="Disordered" evidence="3">
    <location>
        <begin position="113"/>
        <end position="141"/>
    </location>
</feature>
<comment type="subcellular location">
    <subcellularLocation>
        <location evidence="2">Nucleus</location>
    </subcellularLocation>
</comment>
<organism evidence="5">
    <name type="scientific">Anthurium amnicola</name>
    <dbReference type="NCBI Taxonomy" id="1678845"/>
    <lineage>
        <taxon>Eukaryota</taxon>
        <taxon>Viridiplantae</taxon>
        <taxon>Streptophyta</taxon>
        <taxon>Embryophyta</taxon>
        <taxon>Tracheophyta</taxon>
        <taxon>Spermatophyta</taxon>
        <taxon>Magnoliopsida</taxon>
        <taxon>Liliopsida</taxon>
        <taxon>Araceae</taxon>
        <taxon>Pothoideae</taxon>
        <taxon>Potheae</taxon>
        <taxon>Anthurium</taxon>
    </lineage>
</organism>
<evidence type="ECO:0000256" key="2">
    <source>
        <dbReference type="RuleBase" id="RU369065"/>
    </source>
</evidence>
<comment type="similarity">
    <text evidence="1 2">Belongs to the TIFY/JAZ family.</text>
</comment>
<dbReference type="PANTHER" id="PTHR33077:SF140">
    <property type="entry name" value="PROTEIN TIFY 10B"/>
    <property type="match status" value="1"/>
</dbReference>
<sequence>MFPLSPLPGRREALRTMNLFPGTEANGGDDGWAADQDAGSEGKEESERTMDLFPQLAGFDDTCGEKKPDRIREPQRAQMTIFYGVKVVVFDNFPDDKARELTTMAGRGCPAPAQRLRAEQQAPPQQRPRLPNTTLPPPPRWPPLLMLNLLLPPPPQQWRHRRRHHGRRPHAQICPLRGESRSTDSWRRGKTGY</sequence>
<feature type="compositionally biased region" description="Basic residues" evidence="3">
    <location>
        <begin position="158"/>
        <end position="170"/>
    </location>
</feature>
<feature type="region of interest" description="Disordered" evidence="3">
    <location>
        <begin position="156"/>
        <end position="193"/>
    </location>
</feature>
<feature type="domain" description="Tify" evidence="4">
    <location>
        <begin position="72"/>
        <end position="107"/>
    </location>
</feature>
<dbReference type="PANTHER" id="PTHR33077">
    <property type="entry name" value="PROTEIN TIFY 4A-RELATED-RELATED"/>
    <property type="match status" value="1"/>
</dbReference>
<gene>
    <name evidence="5" type="primary">TIFY10B_1</name>
    <name evidence="5" type="ORF">g.115056</name>
</gene>
<protein>
    <recommendedName>
        <fullName evidence="2">Protein TIFY</fullName>
    </recommendedName>
    <alternativeName>
        <fullName evidence="2">Jasmonate ZIM domain-containing protein</fullName>
    </alternativeName>
</protein>
<feature type="region of interest" description="Disordered" evidence="3">
    <location>
        <begin position="19"/>
        <end position="49"/>
    </location>
</feature>
<dbReference type="GO" id="GO:2000022">
    <property type="term" value="P:regulation of jasmonic acid mediated signaling pathway"/>
    <property type="evidence" value="ECO:0007669"/>
    <property type="project" value="UniProtKB-UniRule"/>
</dbReference>
<dbReference type="PROSITE" id="PS51320">
    <property type="entry name" value="TIFY"/>
    <property type="match status" value="1"/>
</dbReference>
<keyword evidence="2" id="KW-1184">Jasmonic acid signaling pathway</keyword>
<evidence type="ECO:0000313" key="5">
    <source>
        <dbReference type="EMBL" id="JAT45803.1"/>
    </source>
</evidence>
<reference evidence="5" key="1">
    <citation type="submission" date="2015-07" db="EMBL/GenBank/DDBJ databases">
        <title>Transcriptome Assembly of Anthurium amnicola.</title>
        <authorList>
            <person name="Suzuki J."/>
        </authorList>
    </citation>
    <scope>NUCLEOTIDE SEQUENCE</scope>
</reference>
<dbReference type="InterPro" id="IPR010399">
    <property type="entry name" value="Tify_dom"/>
</dbReference>
<dbReference type="SMART" id="SM00979">
    <property type="entry name" value="TIFY"/>
    <property type="match status" value="1"/>
</dbReference>
<dbReference type="EMBL" id="GDJX01022133">
    <property type="protein sequence ID" value="JAT45803.1"/>
    <property type="molecule type" value="Transcribed_RNA"/>
</dbReference>
<comment type="domain">
    <text evidence="2">The jas domain is required for interaction with COI1.</text>
</comment>
<dbReference type="GO" id="GO:0005634">
    <property type="term" value="C:nucleus"/>
    <property type="evidence" value="ECO:0007669"/>
    <property type="project" value="UniProtKB-SubCell"/>
</dbReference>
<feature type="compositionally biased region" description="Low complexity" evidence="3">
    <location>
        <begin position="113"/>
        <end position="133"/>
    </location>
</feature>
<dbReference type="InterPro" id="IPR040390">
    <property type="entry name" value="TIFY/JAZ"/>
</dbReference>
<dbReference type="Pfam" id="PF06200">
    <property type="entry name" value="tify"/>
    <property type="match status" value="1"/>
</dbReference>
<evidence type="ECO:0000256" key="3">
    <source>
        <dbReference type="SAM" id="MobiDB-lite"/>
    </source>
</evidence>
<dbReference type="AlphaFoldDB" id="A0A1D1XTV2"/>
<feature type="compositionally biased region" description="Basic and acidic residues" evidence="3">
    <location>
        <begin position="40"/>
        <end position="49"/>
    </location>
</feature>
<evidence type="ECO:0000256" key="1">
    <source>
        <dbReference type="ARBA" id="ARBA00008614"/>
    </source>
</evidence>
<name>A0A1D1XTV2_9ARAE</name>
<dbReference type="GO" id="GO:0031347">
    <property type="term" value="P:regulation of defense response"/>
    <property type="evidence" value="ECO:0007669"/>
    <property type="project" value="UniProtKB-UniRule"/>
</dbReference>